<dbReference type="SUPFAM" id="SSF46626">
    <property type="entry name" value="Cytochrome c"/>
    <property type="match status" value="1"/>
</dbReference>
<evidence type="ECO:0000256" key="5">
    <source>
        <dbReference type="ARBA" id="ARBA00023004"/>
    </source>
</evidence>
<evidence type="ECO:0000256" key="3">
    <source>
        <dbReference type="ARBA" id="ARBA00022723"/>
    </source>
</evidence>
<dbReference type="PRINTS" id="PR00604">
    <property type="entry name" value="CYTCHRMECIAB"/>
</dbReference>
<keyword evidence="5 6" id="KW-0408">Iron</keyword>
<gene>
    <name evidence="9" type="ORF">LMG31506_02601</name>
</gene>
<keyword evidence="7" id="KW-0732">Signal</keyword>
<evidence type="ECO:0000259" key="8">
    <source>
        <dbReference type="PROSITE" id="PS51007"/>
    </source>
</evidence>
<dbReference type="InterPro" id="IPR009056">
    <property type="entry name" value="Cyt_c-like_dom"/>
</dbReference>
<protein>
    <recommendedName>
        <fullName evidence="8">Cytochrome c domain-containing protein</fullName>
    </recommendedName>
</protein>
<dbReference type="Gene3D" id="1.10.760.10">
    <property type="entry name" value="Cytochrome c-like domain"/>
    <property type="match status" value="1"/>
</dbReference>
<evidence type="ECO:0000256" key="2">
    <source>
        <dbReference type="ARBA" id="ARBA00022617"/>
    </source>
</evidence>
<dbReference type="AlphaFoldDB" id="A0A916ISJ0"/>
<keyword evidence="10" id="KW-1185">Reference proteome</keyword>
<feature type="domain" description="Cytochrome c" evidence="8">
    <location>
        <begin position="27"/>
        <end position="128"/>
    </location>
</feature>
<evidence type="ECO:0000256" key="7">
    <source>
        <dbReference type="SAM" id="SignalP"/>
    </source>
</evidence>
<dbReference type="InterPro" id="IPR036909">
    <property type="entry name" value="Cyt_c-like_dom_sf"/>
</dbReference>
<organism evidence="9 10">
    <name type="scientific">Cupriavidus yeoncheonensis</name>
    <dbReference type="NCBI Taxonomy" id="1462994"/>
    <lineage>
        <taxon>Bacteria</taxon>
        <taxon>Pseudomonadati</taxon>
        <taxon>Pseudomonadota</taxon>
        <taxon>Betaproteobacteria</taxon>
        <taxon>Burkholderiales</taxon>
        <taxon>Burkholderiaceae</taxon>
        <taxon>Cupriavidus</taxon>
    </lineage>
</organism>
<dbReference type="GO" id="GO:0020037">
    <property type="term" value="F:heme binding"/>
    <property type="evidence" value="ECO:0007669"/>
    <property type="project" value="InterPro"/>
</dbReference>
<dbReference type="GO" id="GO:0009055">
    <property type="term" value="F:electron transfer activity"/>
    <property type="evidence" value="ECO:0007669"/>
    <property type="project" value="InterPro"/>
</dbReference>
<keyword evidence="4" id="KW-0249">Electron transport</keyword>
<proteinExistence type="predicted"/>
<keyword evidence="3 6" id="KW-0479">Metal-binding</keyword>
<evidence type="ECO:0000256" key="6">
    <source>
        <dbReference type="PROSITE-ProRule" id="PRU00433"/>
    </source>
</evidence>
<dbReference type="Proteomes" id="UP000672934">
    <property type="component" value="Unassembled WGS sequence"/>
</dbReference>
<evidence type="ECO:0000256" key="4">
    <source>
        <dbReference type="ARBA" id="ARBA00022982"/>
    </source>
</evidence>
<dbReference type="EMBL" id="CAJPUY010000008">
    <property type="protein sequence ID" value="CAG2142069.1"/>
    <property type="molecule type" value="Genomic_DNA"/>
</dbReference>
<keyword evidence="2 6" id="KW-0349">Heme</keyword>
<dbReference type="GO" id="GO:0046872">
    <property type="term" value="F:metal ion binding"/>
    <property type="evidence" value="ECO:0007669"/>
    <property type="project" value="UniProtKB-KW"/>
</dbReference>
<evidence type="ECO:0000313" key="9">
    <source>
        <dbReference type="EMBL" id="CAG2142069.1"/>
    </source>
</evidence>
<dbReference type="PANTHER" id="PTHR11961">
    <property type="entry name" value="CYTOCHROME C"/>
    <property type="match status" value="1"/>
</dbReference>
<keyword evidence="1" id="KW-0813">Transport</keyword>
<evidence type="ECO:0000313" key="10">
    <source>
        <dbReference type="Proteomes" id="UP000672934"/>
    </source>
</evidence>
<dbReference type="PROSITE" id="PS51007">
    <property type="entry name" value="CYTC"/>
    <property type="match status" value="1"/>
</dbReference>
<dbReference type="Pfam" id="PF00034">
    <property type="entry name" value="Cytochrom_C"/>
    <property type="match status" value="1"/>
</dbReference>
<comment type="caution">
    <text evidence="9">The sequence shown here is derived from an EMBL/GenBank/DDBJ whole genome shotgun (WGS) entry which is preliminary data.</text>
</comment>
<sequence length="128" mass="13745">MHHAVPRLVRALTCLVLAHSAFAAFAADAQAGKEVFSTRCASCHSVGPSARGGFGPQLNAIVGRRAGSTADYRYSPAMTASGVVWTADTLRAFVRSPGKVVPGTRMRFWGMGNDQQIDDLLAYLQTYR</sequence>
<feature type="signal peptide" evidence="7">
    <location>
        <begin position="1"/>
        <end position="26"/>
    </location>
</feature>
<accession>A0A916ISJ0</accession>
<dbReference type="InterPro" id="IPR002327">
    <property type="entry name" value="Cyt_c_1A/1B"/>
</dbReference>
<reference evidence="9" key="1">
    <citation type="submission" date="2021-03" db="EMBL/GenBank/DDBJ databases">
        <authorList>
            <person name="Peeters C."/>
        </authorList>
    </citation>
    <scope>NUCLEOTIDE SEQUENCE</scope>
    <source>
        <strain evidence="9">LMG 31506</strain>
    </source>
</reference>
<name>A0A916ISJ0_9BURK</name>
<feature type="chain" id="PRO_5037275821" description="Cytochrome c domain-containing protein" evidence="7">
    <location>
        <begin position="27"/>
        <end position="128"/>
    </location>
</feature>
<evidence type="ECO:0000256" key="1">
    <source>
        <dbReference type="ARBA" id="ARBA00022448"/>
    </source>
</evidence>
<dbReference type="RefSeq" id="WP_211947551.1">
    <property type="nucleotide sequence ID" value="NZ_CAJPUY010000008.1"/>
</dbReference>